<evidence type="ECO:0000259" key="2">
    <source>
        <dbReference type="Pfam" id="PF08772"/>
    </source>
</evidence>
<protein>
    <recommendedName>
        <fullName evidence="2">Nin one binding (NOB1) Zn-ribbon-like domain-containing protein</fullName>
    </recommendedName>
</protein>
<organism evidence="3 4">
    <name type="scientific">Ignelater luminosus</name>
    <name type="common">Cucubano</name>
    <name type="synonym">Pyrophorus luminosus</name>
    <dbReference type="NCBI Taxonomy" id="2038154"/>
    <lineage>
        <taxon>Eukaryota</taxon>
        <taxon>Metazoa</taxon>
        <taxon>Ecdysozoa</taxon>
        <taxon>Arthropoda</taxon>
        <taxon>Hexapoda</taxon>
        <taxon>Insecta</taxon>
        <taxon>Pterygota</taxon>
        <taxon>Neoptera</taxon>
        <taxon>Endopterygota</taxon>
        <taxon>Coleoptera</taxon>
        <taxon>Polyphaga</taxon>
        <taxon>Elateriformia</taxon>
        <taxon>Elateroidea</taxon>
        <taxon>Elateridae</taxon>
        <taxon>Agrypninae</taxon>
        <taxon>Pyrophorini</taxon>
        <taxon>Ignelater</taxon>
    </lineage>
</organism>
<dbReference type="PANTHER" id="PTHR12814:SF2">
    <property type="entry name" value="RNA-BINDING PROTEIN NOB1"/>
    <property type="match status" value="1"/>
</dbReference>
<keyword evidence="4" id="KW-1185">Reference proteome</keyword>
<evidence type="ECO:0000313" key="4">
    <source>
        <dbReference type="Proteomes" id="UP000801492"/>
    </source>
</evidence>
<dbReference type="OrthoDB" id="446759at2759"/>
<reference evidence="3" key="1">
    <citation type="submission" date="2019-08" db="EMBL/GenBank/DDBJ databases">
        <title>The genome of the North American firefly Photinus pyralis.</title>
        <authorList>
            <consortium name="Photinus pyralis genome working group"/>
            <person name="Fallon T.R."/>
            <person name="Sander Lower S.E."/>
            <person name="Weng J.-K."/>
        </authorList>
    </citation>
    <scope>NUCLEOTIDE SEQUENCE</scope>
    <source>
        <strain evidence="3">TRF0915ILg1</strain>
        <tissue evidence="3">Whole body</tissue>
    </source>
</reference>
<dbReference type="GO" id="GO:0030490">
    <property type="term" value="P:maturation of SSU-rRNA"/>
    <property type="evidence" value="ECO:0007669"/>
    <property type="project" value="TreeGrafter"/>
</dbReference>
<dbReference type="EMBL" id="VTPC01091271">
    <property type="protein sequence ID" value="KAF2878850.1"/>
    <property type="molecule type" value="Genomic_DNA"/>
</dbReference>
<dbReference type="AlphaFoldDB" id="A0A8K0FVP2"/>
<evidence type="ECO:0000313" key="3">
    <source>
        <dbReference type="EMBL" id="KAF2878850.1"/>
    </source>
</evidence>
<dbReference type="GO" id="GO:0030688">
    <property type="term" value="C:preribosome, small subunit precursor"/>
    <property type="evidence" value="ECO:0007669"/>
    <property type="project" value="TreeGrafter"/>
</dbReference>
<gene>
    <name evidence="3" type="ORF">ILUMI_27314</name>
</gene>
<sequence>MECLEVEQNIDDVLVTVNENIDSHELNNAVSTEDFDEEEEEVDDDDDDDEEDDDEAGWITPSNVEKAKKEIHSELMEETSVKVACITTDFAMQNVLKQMNLNVAALDGRMIKQLRTFILRCYTCFNTTSIMTKLFCPKCGNKTLKRVAVSLDKEGKQQIHINARRPLTARGKKFSLPRIQGGKHSNNPHLVEDQPMPDQRPTRLARTKNNPLDDDYIAGFSPFVMRDVTSKSAQLKIRPTTDVKHWMRKNPNEAVRRRRK</sequence>
<dbReference type="InterPro" id="IPR014881">
    <property type="entry name" value="NOB1_Zn-bd"/>
</dbReference>
<dbReference type="PANTHER" id="PTHR12814">
    <property type="entry name" value="RNA-BINDING PROTEIN NOB1"/>
    <property type="match status" value="1"/>
</dbReference>
<dbReference type="Gene3D" id="6.20.210.10">
    <property type="entry name" value="Nin one binding (NOB1), Zn-ribbon-like"/>
    <property type="match status" value="1"/>
</dbReference>
<feature type="domain" description="Nin one binding (NOB1) Zn-ribbon-like" evidence="2">
    <location>
        <begin position="111"/>
        <end position="182"/>
    </location>
</feature>
<dbReference type="Pfam" id="PF08772">
    <property type="entry name" value="Zn_ribbon_NOB1"/>
    <property type="match status" value="1"/>
</dbReference>
<feature type="compositionally biased region" description="Acidic residues" evidence="1">
    <location>
        <begin position="33"/>
        <end position="56"/>
    </location>
</feature>
<accession>A0A8K0FVP2</accession>
<proteinExistence type="predicted"/>
<evidence type="ECO:0000256" key="1">
    <source>
        <dbReference type="SAM" id="MobiDB-lite"/>
    </source>
</evidence>
<dbReference type="InterPro" id="IPR039907">
    <property type="entry name" value="NOB1"/>
</dbReference>
<name>A0A8K0FVP2_IGNLU</name>
<dbReference type="InterPro" id="IPR036283">
    <property type="entry name" value="NOB1_Zf-like_sf"/>
</dbReference>
<dbReference type="SUPFAM" id="SSF144206">
    <property type="entry name" value="NOB1 zinc finger-like"/>
    <property type="match status" value="1"/>
</dbReference>
<comment type="caution">
    <text evidence="3">The sequence shown here is derived from an EMBL/GenBank/DDBJ whole genome shotgun (WGS) entry which is preliminary data.</text>
</comment>
<feature type="region of interest" description="Disordered" evidence="1">
    <location>
        <begin position="177"/>
        <end position="211"/>
    </location>
</feature>
<feature type="region of interest" description="Disordered" evidence="1">
    <location>
        <begin position="24"/>
        <end position="58"/>
    </location>
</feature>
<dbReference type="Proteomes" id="UP000801492">
    <property type="component" value="Unassembled WGS sequence"/>
</dbReference>
<dbReference type="GO" id="GO:0004521">
    <property type="term" value="F:RNA endonuclease activity"/>
    <property type="evidence" value="ECO:0007669"/>
    <property type="project" value="TreeGrafter"/>
</dbReference>